<sequence>MSKIMMALVLSLVLLLLSAVLVHSDESMVPFRSFKISGNVTYDCVNIYMQPGLAHPLLKTHKIQIAGLRSFQAIPWCRNRLDDKLWAIWRRTCLNIWILEGFVQVSKVFPIVEPNDL</sequence>
<evidence type="ECO:0000313" key="2">
    <source>
        <dbReference type="EMBL" id="CAH2044413.1"/>
    </source>
</evidence>
<dbReference type="AlphaFoldDB" id="A0AAU9RNE5"/>
<reference evidence="2 3" key="1">
    <citation type="submission" date="2022-03" db="EMBL/GenBank/DDBJ databases">
        <authorList>
            <person name="Nunn A."/>
            <person name="Chopra R."/>
            <person name="Nunn A."/>
            <person name="Contreras Garrido A."/>
        </authorList>
    </citation>
    <scope>NUCLEOTIDE SEQUENCE [LARGE SCALE GENOMIC DNA]</scope>
</reference>
<protein>
    <submittedName>
        <fullName evidence="2">Uncharacterized protein</fullName>
    </submittedName>
</protein>
<gene>
    <name evidence="2" type="ORF">TAV2_LOCUS7598</name>
</gene>
<name>A0AAU9RNE5_THLAR</name>
<evidence type="ECO:0000256" key="1">
    <source>
        <dbReference type="SAM" id="SignalP"/>
    </source>
</evidence>
<feature type="signal peptide" evidence="1">
    <location>
        <begin position="1"/>
        <end position="24"/>
    </location>
</feature>
<organism evidence="2 3">
    <name type="scientific">Thlaspi arvense</name>
    <name type="common">Field penny-cress</name>
    <dbReference type="NCBI Taxonomy" id="13288"/>
    <lineage>
        <taxon>Eukaryota</taxon>
        <taxon>Viridiplantae</taxon>
        <taxon>Streptophyta</taxon>
        <taxon>Embryophyta</taxon>
        <taxon>Tracheophyta</taxon>
        <taxon>Spermatophyta</taxon>
        <taxon>Magnoliopsida</taxon>
        <taxon>eudicotyledons</taxon>
        <taxon>Gunneridae</taxon>
        <taxon>Pentapetalae</taxon>
        <taxon>rosids</taxon>
        <taxon>malvids</taxon>
        <taxon>Brassicales</taxon>
        <taxon>Brassicaceae</taxon>
        <taxon>Thlaspideae</taxon>
        <taxon>Thlaspi</taxon>
    </lineage>
</organism>
<dbReference type="EMBL" id="OU466858">
    <property type="protein sequence ID" value="CAH2044413.1"/>
    <property type="molecule type" value="Genomic_DNA"/>
</dbReference>
<keyword evidence="3" id="KW-1185">Reference proteome</keyword>
<keyword evidence="1" id="KW-0732">Signal</keyword>
<dbReference type="Proteomes" id="UP000836841">
    <property type="component" value="Chromosome 2"/>
</dbReference>
<proteinExistence type="predicted"/>
<accession>A0AAU9RNE5</accession>
<evidence type="ECO:0000313" key="3">
    <source>
        <dbReference type="Proteomes" id="UP000836841"/>
    </source>
</evidence>
<feature type="chain" id="PRO_5043919679" evidence="1">
    <location>
        <begin position="25"/>
        <end position="117"/>
    </location>
</feature>